<dbReference type="EMBL" id="QGNW01002673">
    <property type="protein sequence ID" value="RVW12903.1"/>
    <property type="molecule type" value="Genomic_DNA"/>
</dbReference>
<evidence type="ECO:0000313" key="2">
    <source>
        <dbReference type="Proteomes" id="UP000288805"/>
    </source>
</evidence>
<dbReference type="AlphaFoldDB" id="A0A438BPL0"/>
<sequence>MNLPLGFDEARRGELVCKLKRCLYGLKQPPRAWFDRHQDNKTTILIVYVDDIILIRDDVDGMKRLKGALATEFKIKDLIEVLLAMEVIRNKTVFEGNSNEGCSSRRMEVGA</sequence>
<organism evidence="1 2">
    <name type="scientific">Vitis vinifera</name>
    <name type="common">Grape</name>
    <dbReference type="NCBI Taxonomy" id="29760"/>
    <lineage>
        <taxon>Eukaryota</taxon>
        <taxon>Viridiplantae</taxon>
        <taxon>Streptophyta</taxon>
        <taxon>Embryophyta</taxon>
        <taxon>Tracheophyta</taxon>
        <taxon>Spermatophyta</taxon>
        <taxon>Magnoliopsida</taxon>
        <taxon>eudicotyledons</taxon>
        <taxon>Gunneridae</taxon>
        <taxon>Pentapetalae</taxon>
        <taxon>rosids</taxon>
        <taxon>Vitales</taxon>
        <taxon>Vitaceae</taxon>
        <taxon>Viteae</taxon>
        <taxon>Vitis</taxon>
    </lineage>
</organism>
<dbReference type="Proteomes" id="UP000288805">
    <property type="component" value="Unassembled WGS sequence"/>
</dbReference>
<comment type="caution">
    <text evidence="1">The sequence shown here is derived from an EMBL/GenBank/DDBJ whole genome shotgun (WGS) entry which is preliminary data.</text>
</comment>
<accession>A0A438BPL0</accession>
<gene>
    <name evidence="1" type="primary">POLX_4314</name>
    <name evidence="1" type="ORF">CK203_097121</name>
</gene>
<protein>
    <submittedName>
        <fullName evidence="1">Retrovirus-related Pol polyprotein from transposon TNT 1-94</fullName>
    </submittedName>
</protein>
<evidence type="ECO:0000313" key="1">
    <source>
        <dbReference type="EMBL" id="RVW12903.1"/>
    </source>
</evidence>
<name>A0A438BPL0_VITVI</name>
<proteinExistence type="predicted"/>
<reference evidence="1 2" key="1">
    <citation type="journal article" date="2018" name="PLoS Genet.">
        <title>Population sequencing reveals clonal diversity and ancestral inbreeding in the grapevine cultivar Chardonnay.</title>
        <authorList>
            <person name="Roach M.J."/>
            <person name="Johnson D.L."/>
            <person name="Bohlmann J."/>
            <person name="van Vuuren H.J."/>
            <person name="Jones S.J."/>
            <person name="Pretorius I.S."/>
            <person name="Schmidt S.A."/>
            <person name="Borneman A.R."/>
        </authorList>
    </citation>
    <scope>NUCLEOTIDE SEQUENCE [LARGE SCALE GENOMIC DNA]</scope>
    <source>
        <strain evidence="2">cv. Chardonnay</strain>
        <tissue evidence="1">Leaf</tissue>
    </source>
</reference>